<proteinExistence type="predicted"/>
<dbReference type="EMBL" id="JAGGLB010000035">
    <property type="protein sequence ID" value="MBP1995497.1"/>
    <property type="molecule type" value="Genomic_DNA"/>
</dbReference>
<protein>
    <submittedName>
        <fullName evidence="2">Uncharacterized protein</fullName>
    </submittedName>
</protein>
<evidence type="ECO:0000256" key="1">
    <source>
        <dbReference type="SAM" id="SignalP"/>
    </source>
</evidence>
<evidence type="ECO:0000313" key="2">
    <source>
        <dbReference type="EMBL" id="MBP1995497.1"/>
    </source>
</evidence>
<feature type="signal peptide" evidence="1">
    <location>
        <begin position="1"/>
        <end position="34"/>
    </location>
</feature>
<keyword evidence="3" id="KW-1185">Reference proteome</keyword>
<gene>
    <name evidence="2" type="ORF">J2Z66_007139</name>
</gene>
<organism evidence="2 3">
    <name type="scientific">Paenibacillus eucommiae</name>
    <dbReference type="NCBI Taxonomy" id="1355755"/>
    <lineage>
        <taxon>Bacteria</taxon>
        <taxon>Bacillati</taxon>
        <taxon>Bacillota</taxon>
        <taxon>Bacilli</taxon>
        <taxon>Bacillales</taxon>
        <taxon>Paenibacillaceae</taxon>
        <taxon>Paenibacillus</taxon>
    </lineage>
</organism>
<feature type="chain" id="PRO_5045795691" evidence="1">
    <location>
        <begin position="35"/>
        <end position="725"/>
    </location>
</feature>
<dbReference type="RefSeq" id="WP_209977295.1">
    <property type="nucleotide sequence ID" value="NZ_JAGGLB010000035.1"/>
</dbReference>
<reference evidence="2 3" key="1">
    <citation type="submission" date="2021-03" db="EMBL/GenBank/DDBJ databases">
        <title>Genomic Encyclopedia of Type Strains, Phase IV (KMG-IV): sequencing the most valuable type-strain genomes for metagenomic binning, comparative biology and taxonomic classification.</title>
        <authorList>
            <person name="Goeker M."/>
        </authorList>
    </citation>
    <scope>NUCLEOTIDE SEQUENCE [LARGE SCALE GENOMIC DNA]</scope>
    <source>
        <strain evidence="2 3">DSM 26048</strain>
    </source>
</reference>
<comment type="caution">
    <text evidence="2">The sequence shown here is derived from an EMBL/GenBank/DDBJ whole genome shotgun (WGS) entry which is preliminary data.</text>
</comment>
<accession>A0ABS4J6L7</accession>
<dbReference type="Proteomes" id="UP001519287">
    <property type="component" value="Unassembled WGS sequence"/>
</dbReference>
<name>A0ABS4J6L7_9BACL</name>
<keyword evidence="1" id="KW-0732">Signal</keyword>
<sequence>MKFKAMKRSLLSRTAMWLTAASMMVVPFSTAALAAKQGVYIRDAVYFSLGQVAYSAGTDKGTLRFNLELNNGSAQSIDFNQYGVTITDGSGASYTTALSEQVTARAKPHQVQNFKFTAQLPLTAKLDQLKVKIFQWDYSKASYMKDVGSLSVAAAMSVTASAAKQVQLNMYDLDAALREDAIAAFDLGNSYRVLKDGTWHVYTDLFVQNLGSSGFKLPANLAYNLKDKNGLVYAAQMVNGTSTSTGTSNGTNNVANVDLLPKQKIKVTLQTPVSSSLDKESLVLQMFNSSSTTKELAGTLDLKQSWAVSKVGDKVAYPTSDQNLQGATLSTTWAVVNQQLDGLHVQANVTLTNNGSEIISVPALTGAFQSVRGSVTLNSVDNAVRSAYLSTKESTTFQFTAILPSGLNVDDLQLAVLENKAVQQSTTAQSSSNQQGSGDQSSSAQTASALPILITSLAGTSSGKELTPYANAKEYTLGSAMLLDANPLIDSKIEVSLMELHLHENEEFGYNTVIAKYKINNKGTSTLDLPEFQTDLTSSNGFTYAGVRQTNTAKQILPNTSNVISYSFQVPPSETSEQLAMTLYNNDRLGIGSFKVKLQKEAADGPISFYPFQVEVEDSYFTWNYSNSSFTYRLLLFLDVTRQEQVIVDTNFSKVYFELVDGLGRLLGSQTLPFLGLDKLVSGKQTVSFNGVKIDQVESGTSINMYELIETPNGNAKRLVKVFKN</sequence>
<evidence type="ECO:0000313" key="3">
    <source>
        <dbReference type="Proteomes" id="UP001519287"/>
    </source>
</evidence>